<dbReference type="OrthoDB" id="10264446at2759"/>
<evidence type="ECO:0000256" key="1">
    <source>
        <dbReference type="SAM" id="MobiDB-lite"/>
    </source>
</evidence>
<dbReference type="InParanoid" id="A2F924"/>
<name>A2F924_TRIV3</name>
<reference evidence="2" key="1">
    <citation type="submission" date="2006-10" db="EMBL/GenBank/DDBJ databases">
        <authorList>
            <person name="Amadeo P."/>
            <person name="Zhao Q."/>
            <person name="Wortman J."/>
            <person name="Fraser-Liggett C."/>
            <person name="Carlton J."/>
        </authorList>
    </citation>
    <scope>NUCLEOTIDE SEQUENCE</scope>
    <source>
        <strain evidence="2">G3</strain>
    </source>
</reference>
<dbReference type="InterPro" id="IPR016024">
    <property type="entry name" value="ARM-type_fold"/>
</dbReference>
<dbReference type="Pfam" id="PF01603">
    <property type="entry name" value="B56"/>
    <property type="match status" value="1"/>
</dbReference>
<dbReference type="GO" id="GO:0051177">
    <property type="term" value="P:meiotic sister chromatid cohesion"/>
    <property type="evidence" value="ECO:0000318"/>
    <property type="project" value="GO_Central"/>
</dbReference>
<dbReference type="InterPro" id="IPR011989">
    <property type="entry name" value="ARM-like"/>
</dbReference>
<evidence type="ECO:0000313" key="3">
    <source>
        <dbReference type="Proteomes" id="UP000001542"/>
    </source>
</evidence>
<sequence length="615" mass="69990">MEQVRTSLSRLTGPKIIQPMLNSKNPRPVAPVEGENLSFEDSRSLKSVDSTEGIALIKTHRMIQIPVADTGSNIQHFHSVSSQFFDLNIPIKFTVEPKLEDTPLPKLNQLLMSKCNMCCQICNFNDPEIQKEDKQQKTEILQDIFKTICNMDVIAQLTEAEYHAIYKMFMKNVIRTSPAAPIIWFSPINTDLCQEMVEEAAWPHLALCYDILNSLITSPKFYPTNCPKEVNTLAKTIVEIFHSPDSRERDKLMKLFHSFYRVCSKHRSIMRQSVYRFLNDYLEGACLAVGVSELLTVTFSIVSGLKVPLHEEYTDFFEEIIARLHGDPLTLQFQRQLFNVVNTFCNKQATLSFILLAYLRRHWPSTSPMKEVLFLSEVENLIQYIPTQGALEQINNLTTIISRCSCSDNFAVAERALMMWQNENFANLILSYSLTTFPILLPALFKTANYHWCQSVCTLAVYVLRLLKGGDPSAFDDIGGKMKNAESERVVKEIERGHTWQRILNAHAESEEHKEKVLKEIAMSYIGNENALKKAQQQQQNNNNNSGMNLQLHTFQANSSKVLSPVKIMDPKIGSPSMHGSGINHRTSQGNLMPRRLGDLPPPKLIAGKRKKYTI</sequence>
<dbReference type="Proteomes" id="UP000001542">
    <property type="component" value="Unassembled WGS sequence"/>
</dbReference>
<dbReference type="EMBL" id="DS113669">
    <property type="protein sequence ID" value="EAX98599.1"/>
    <property type="molecule type" value="Genomic_DNA"/>
</dbReference>
<dbReference type="GO" id="GO:0072542">
    <property type="term" value="F:protein phosphatase activator activity"/>
    <property type="evidence" value="ECO:0000318"/>
    <property type="project" value="GO_Central"/>
</dbReference>
<keyword evidence="3" id="KW-1185">Reference proteome</keyword>
<reference evidence="2" key="2">
    <citation type="journal article" date="2007" name="Science">
        <title>Draft genome sequence of the sexually transmitted pathogen Trichomonas vaginalis.</title>
        <authorList>
            <person name="Carlton J.M."/>
            <person name="Hirt R.P."/>
            <person name="Silva J.C."/>
            <person name="Delcher A.L."/>
            <person name="Schatz M."/>
            <person name="Zhao Q."/>
            <person name="Wortman J.R."/>
            <person name="Bidwell S.L."/>
            <person name="Alsmark U.C.M."/>
            <person name="Besteiro S."/>
            <person name="Sicheritz-Ponten T."/>
            <person name="Noel C.J."/>
            <person name="Dacks J.B."/>
            <person name="Foster P.G."/>
            <person name="Simillion C."/>
            <person name="Van de Peer Y."/>
            <person name="Miranda-Saavedra D."/>
            <person name="Barton G.J."/>
            <person name="Westrop G.D."/>
            <person name="Mueller S."/>
            <person name="Dessi D."/>
            <person name="Fiori P.L."/>
            <person name="Ren Q."/>
            <person name="Paulsen I."/>
            <person name="Zhang H."/>
            <person name="Bastida-Corcuera F.D."/>
            <person name="Simoes-Barbosa A."/>
            <person name="Brown M.T."/>
            <person name="Hayes R.D."/>
            <person name="Mukherjee M."/>
            <person name="Okumura C.Y."/>
            <person name="Schneider R."/>
            <person name="Smith A.J."/>
            <person name="Vanacova S."/>
            <person name="Villalvazo M."/>
            <person name="Haas B.J."/>
            <person name="Pertea M."/>
            <person name="Feldblyum T.V."/>
            <person name="Utterback T.R."/>
            <person name="Shu C.L."/>
            <person name="Osoegawa K."/>
            <person name="de Jong P.J."/>
            <person name="Hrdy I."/>
            <person name="Horvathova L."/>
            <person name="Zubacova Z."/>
            <person name="Dolezal P."/>
            <person name="Malik S.B."/>
            <person name="Logsdon J.M. Jr."/>
            <person name="Henze K."/>
            <person name="Gupta A."/>
            <person name="Wang C.C."/>
            <person name="Dunne R.L."/>
            <person name="Upcroft J.A."/>
            <person name="Upcroft P."/>
            <person name="White O."/>
            <person name="Salzberg S.L."/>
            <person name="Tang P."/>
            <person name="Chiu C.-H."/>
            <person name="Lee Y.-S."/>
            <person name="Embley T.M."/>
            <person name="Coombs G.H."/>
            <person name="Mottram J.C."/>
            <person name="Tachezy J."/>
            <person name="Fraser-Liggett C.M."/>
            <person name="Johnson P.J."/>
        </authorList>
    </citation>
    <scope>NUCLEOTIDE SEQUENCE [LARGE SCALE GENOMIC DNA]</scope>
    <source>
        <strain evidence="2">G3</strain>
    </source>
</reference>
<dbReference type="PANTHER" id="PTHR10257">
    <property type="entry name" value="SERINE/THREONINE PROTEIN PHOSPHATASE 2A PP2A REGULATORY SUBUNIT B"/>
    <property type="match status" value="1"/>
</dbReference>
<accession>A2F924</accession>
<evidence type="ECO:0000313" key="2">
    <source>
        <dbReference type="EMBL" id="EAX98599.1"/>
    </source>
</evidence>
<protein>
    <submittedName>
        <fullName evidence="2">Phosphoprotein phosphatase, putative</fullName>
    </submittedName>
</protein>
<dbReference type="GO" id="GO:0000159">
    <property type="term" value="C:protein phosphatase type 2A complex"/>
    <property type="evidence" value="ECO:0007669"/>
    <property type="project" value="InterPro"/>
</dbReference>
<dbReference type="RefSeq" id="XP_001311529.1">
    <property type="nucleotide sequence ID" value="XM_001311528.1"/>
</dbReference>
<dbReference type="SMR" id="A2F924"/>
<dbReference type="InterPro" id="IPR002554">
    <property type="entry name" value="PP2A_B56"/>
</dbReference>
<dbReference type="PANTHER" id="PTHR10257:SF3">
    <property type="entry name" value="SERINE_THREONINE-PROTEIN PHOSPHATASE 2A 56 KDA REGULATORY SUBUNIT GAMMA ISOFORM"/>
    <property type="match status" value="1"/>
</dbReference>
<dbReference type="AlphaFoldDB" id="A2F924"/>
<dbReference type="eggNOG" id="KOG2085">
    <property type="taxonomic scope" value="Eukaryota"/>
</dbReference>
<dbReference type="KEGG" id="tva:4756398"/>
<dbReference type="Gene3D" id="1.25.10.10">
    <property type="entry name" value="Leucine-rich Repeat Variant"/>
    <property type="match status" value="1"/>
</dbReference>
<dbReference type="FunFam" id="1.25.10.10:FF:000331">
    <property type="entry name" value="Phosphoprotein phosphatase, putative"/>
    <property type="match status" value="1"/>
</dbReference>
<dbReference type="SUPFAM" id="SSF48371">
    <property type="entry name" value="ARM repeat"/>
    <property type="match status" value="1"/>
</dbReference>
<organism evidence="2 3">
    <name type="scientific">Trichomonas vaginalis (strain ATCC PRA-98 / G3)</name>
    <dbReference type="NCBI Taxonomy" id="412133"/>
    <lineage>
        <taxon>Eukaryota</taxon>
        <taxon>Metamonada</taxon>
        <taxon>Parabasalia</taxon>
        <taxon>Trichomonadida</taxon>
        <taxon>Trichomonadidae</taxon>
        <taxon>Trichomonas</taxon>
    </lineage>
</organism>
<dbReference type="VEuPathDB" id="TrichDB:TVAG_090880"/>
<dbReference type="GO" id="GO:0007165">
    <property type="term" value="P:signal transduction"/>
    <property type="evidence" value="ECO:0007669"/>
    <property type="project" value="InterPro"/>
</dbReference>
<gene>
    <name evidence="2" type="ORF">TVAG_090880</name>
</gene>
<proteinExistence type="predicted"/>
<feature type="region of interest" description="Disordered" evidence="1">
    <location>
        <begin position="587"/>
        <end position="615"/>
    </location>
</feature>
<dbReference type="VEuPathDB" id="TrichDB:TVAGG3_0828060"/>
<dbReference type="STRING" id="5722.A2F924"/>